<name>A0AAV9ZYS7_9AGAR</name>
<comment type="caution">
    <text evidence="2">The sequence shown here is derived from an EMBL/GenBank/DDBJ whole genome shotgun (WGS) entry which is preliminary data.</text>
</comment>
<evidence type="ECO:0000313" key="2">
    <source>
        <dbReference type="EMBL" id="KAK6996281.1"/>
    </source>
</evidence>
<proteinExistence type="predicted"/>
<dbReference type="Proteomes" id="UP001362999">
    <property type="component" value="Unassembled WGS sequence"/>
</dbReference>
<evidence type="ECO:0000256" key="1">
    <source>
        <dbReference type="SAM" id="MobiDB-lite"/>
    </source>
</evidence>
<protein>
    <submittedName>
        <fullName evidence="2">Uncharacterized protein</fullName>
    </submittedName>
</protein>
<keyword evidence="3" id="KW-1185">Reference proteome</keyword>
<organism evidence="2 3">
    <name type="scientific">Favolaschia claudopus</name>
    <dbReference type="NCBI Taxonomy" id="2862362"/>
    <lineage>
        <taxon>Eukaryota</taxon>
        <taxon>Fungi</taxon>
        <taxon>Dikarya</taxon>
        <taxon>Basidiomycota</taxon>
        <taxon>Agaricomycotina</taxon>
        <taxon>Agaricomycetes</taxon>
        <taxon>Agaricomycetidae</taxon>
        <taxon>Agaricales</taxon>
        <taxon>Marasmiineae</taxon>
        <taxon>Mycenaceae</taxon>
        <taxon>Favolaschia</taxon>
    </lineage>
</organism>
<dbReference type="EMBL" id="JAWWNJ010000098">
    <property type="protein sequence ID" value="KAK6996281.1"/>
    <property type="molecule type" value="Genomic_DNA"/>
</dbReference>
<accession>A0AAV9ZYS7</accession>
<dbReference type="AlphaFoldDB" id="A0AAV9ZYS7"/>
<reference evidence="2 3" key="1">
    <citation type="journal article" date="2024" name="J Genomics">
        <title>Draft genome sequencing and assembly of Favolaschia claudopus CIRM-BRFM 2984 isolated from oak limbs.</title>
        <authorList>
            <person name="Navarro D."/>
            <person name="Drula E."/>
            <person name="Chaduli D."/>
            <person name="Cazenave R."/>
            <person name="Ahrendt S."/>
            <person name="Wang J."/>
            <person name="Lipzen A."/>
            <person name="Daum C."/>
            <person name="Barry K."/>
            <person name="Grigoriev I.V."/>
            <person name="Favel A."/>
            <person name="Rosso M.N."/>
            <person name="Martin F."/>
        </authorList>
    </citation>
    <scope>NUCLEOTIDE SEQUENCE [LARGE SCALE GENOMIC DNA]</scope>
    <source>
        <strain evidence="2 3">CIRM-BRFM 2984</strain>
    </source>
</reference>
<sequence length="130" mass="13973">MQVIMANTFLSFAAPNLVVRSQEVLAIGSDTGTVKIFDIGPARKKVVDIAFTSSITGVGLIVRQKLGRRRIGVLIDCANGDLETIIVPIISLWSLALHRLFSPMTHIGGDAGKNQNKGKKGGKEKEFQGN</sequence>
<feature type="compositionally biased region" description="Basic and acidic residues" evidence="1">
    <location>
        <begin position="121"/>
        <end position="130"/>
    </location>
</feature>
<feature type="region of interest" description="Disordered" evidence="1">
    <location>
        <begin position="108"/>
        <end position="130"/>
    </location>
</feature>
<evidence type="ECO:0000313" key="3">
    <source>
        <dbReference type="Proteomes" id="UP001362999"/>
    </source>
</evidence>
<gene>
    <name evidence="2" type="ORF">R3P38DRAFT_2799994</name>
</gene>